<reference evidence="3 4" key="1">
    <citation type="submission" date="2018-12" db="EMBL/GenBank/DDBJ databases">
        <authorList>
            <person name="Meng J."/>
        </authorList>
    </citation>
    <scope>NUCLEOTIDE SEQUENCE [LARGE SCALE GENOMIC DNA]</scope>
    <source>
        <strain evidence="3 4">HT111-2</strain>
    </source>
</reference>
<name>A0A437SX96_9LACO</name>
<keyword evidence="3" id="KW-0378">Hydrolase</keyword>
<dbReference type="PANTHER" id="PTHR46825">
    <property type="entry name" value="D-ALANYL-D-ALANINE-CARBOXYPEPTIDASE/ENDOPEPTIDASE AMPH"/>
    <property type="match status" value="1"/>
</dbReference>
<evidence type="ECO:0000313" key="3">
    <source>
        <dbReference type="EMBL" id="RVU71553.1"/>
    </source>
</evidence>
<dbReference type="Pfam" id="PF00144">
    <property type="entry name" value="Beta-lactamase"/>
    <property type="match status" value="1"/>
</dbReference>
<dbReference type="InterPro" id="IPR012338">
    <property type="entry name" value="Beta-lactam/transpept-like"/>
</dbReference>
<accession>A0A437SX96</accession>
<keyword evidence="4" id="KW-1185">Reference proteome</keyword>
<evidence type="ECO:0000256" key="1">
    <source>
        <dbReference type="SAM" id="SignalP"/>
    </source>
</evidence>
<feature type="chain" id="PRO_5038511623" evidence="1">
    <location>
        <begin position="22"/>
        <end position="376"/>
    </location>
</feature>
<dbReference type="InterPro" id="IPR050491">
    <property type="entry name" value="AmpC-like"/>
</dbReference>
<gene>
    <name evidence="3" type="ORF">EJK17_02310</name>
</gene>
<dbReference type="SUPFAM" id="SSF56601">
    <property type="entry name" value="beta-lactamase/transpeptidase-like"/>
    <property type="match status" value="1"/>
</dbReference>
<dbReference type="Proteomes" id="UP000288291">
    <property type="component" value="Unassembled WGS sequence"/>
</dbReference>
<dbReference type="Gene3D" id="3.40.710.10">
    <property type="entry name" value="DD-peptidase/beta-lactamase superfamily"/>
    <property type="match status" value="1"/>
</dbReference>
<feature type="domain" description="Beta-lactamase-related" evidence="2">
    <location>
        <begin position="42"/>
        <end position="354"/>
    </location>
</feature>
<protein>
    <submittedName>
        <fullName evidence="3">Class A beta-lactamase-related serine hydrolase</fullName>
    </submittedName>
</protein>
<dbReference type="AlphaFoldDB" id="A0A437SX96"/>
<proteinExistence type="predicted"/>
<dbReference type="EMBL" id="RXIA01000004">
    <property type="protein sequence ID" value="RVU71553.1"/>
    <property type="molecule type" value="Genomic_DNA"/>
</dbReference>
<sequence>MKHKLLTLAAATLALSSTAFSTAHPAHVAKAATQAEKSEMRSFVRNTLQKNHVRGSVVVIKDGTPQQISYGYAWYGKKIGNGNSKVVYPTASLQKVVTGAMIVQLINETANTDQEFSQYTKISRWYPNVENADKISIGNLLTHTSGIHATGTEVNRGRNYSEDKAIQWVINNINSTPEGKVGSYFYNNSNYILLAGIISKITGKSYEENFQERIVDRLNLKSTFLYQDIPSSLTDPISYYWNGKNYQDPSYVKRSLASQLPGAGNMFSTPMDYYRIQVGLTNGSILSKADFNYLTHLKTRNEKDYSGGVYLKNNDNLKMAYGNLAGTHFGNWFQMTTDNQNGLVMFLNQTTDSEKANKVVGYEILNHIKPDTFSSN</sequence>
<evidence type="ECO:0000313" key="4">
    <source>
        <dbReference type="Proteomes" id="UP000288291"/>
    </source>
</evidence>
<evidence type="ECO:0000259" key="2">
    <source>
        <dbReference type="Pfam" id="PF00144"/>
    </source>
</evidence>
<dbReference type="InterPro" id="IPR001466">
    <property type="entry name" value="Beta-lactam-related"/>
</dbReference>
<dbReference type="PANTHER" id="PTHR46825:SF7">
    <property type="entry name" value="D-ALANYL-D-ALANINE CARBOXYPEPTIDASE"/>
    <property type="match status" value="1"/>
</dbReference>
<comment type="caution">
    <text evidence="3">The sequence shown here is derived from an EMBL/GenBank/DDBJ whole genome shotgun (WGS) entry which is preliminary data.</text>
</comment>
<feature type="signal peptide" evidence="1">
    <location>
        <begin position="1"/>
        <end position="21"/>
    </location>
</feature>
<dbReference type="GO" id="GO:0016787">
    <property type="term" value="F:hydrolase activity"/>
    <property type="evidence" value="ECO:0007669"/>
    <property type="project" value="UniProtKB-KW"/>
</dbReference>
<organism evidence="3 4">
    <name type="scientific">Lactobacillus xujianguonis</name>
    <dbReference type="NCBI Taxonomy" id="2495899"/>
    <lineage>
        <taxon>Bacteria</taxon>
        <taxon>Bacillati</taxon>
        <taxon>Bacillota</taxon>
        <taxon>Bacilli</taxon>
        <taxon>Lactobacillales</taxon>
        <taxon>Lactobacillaceae</taxon>
        <taxon>Lactobacillus</taxon>
    </lineage>
</organism>
<keyword evidence="1" id="KW-0732">Signal</keyword>